<feature type="compositionally biased region" description="Basic and acidic residues" evidence="1">
    <location>
        <begin position="86"/>
        <end position="97"/>
    </location>
</feature>
<protein>
    <submittedName>
        <fullName evidence="2">Uncharacterized protein</fullName>
    </submittedName>
</protein>
<evidence type="ECO:0000256" key="1">
    <source>
        <dbReference type="SAM" id="MobiDB-lite"/>
    </source>
</evidence>
<evidence type="ECO:0000313" key="3">
    <source>
        <dbReference type="Proteomes" id="UP000253529"/>
    </source>
</evidence>
<reference evidence="2 3" key="1">
    <citation type="submission" date="2018-06" db="EMBL/GenBank/DDBJ databases">
        <title>Genomic Encyclopedia of Type Strains, Phase IV (KMG-IV): sequencing the most valuable type-strain genomes for metagenomic binning, comparative biology and taxonomic classification.</title>
        <authorList>
            <person name="Goeker M."/>
        </authorList>
    </citation>
    <scope>NUCLEOTIDE SEQUENCE [LARGE SCALE GENOMIC DNA]</scope>
    <source>
        <strain evidence="2 3">DSM 24875</strain>
    </source>
</reference>
<feature type="region of interest" description="Disordered" evidence="1">
    <location>
        <begin position="77"/>
        <end position="97"/>
    </location>
</feature>
<dbReference type="RefSeq" id="WP_147262659.1">
    <property type="nucleotide sequence ID" value="NZ_QNRK01000005.1"/>
</dbReference>
<keyword evidence="3" id="KW-1185">Reference proteome</keyword>
<comment type="caution">
    <text evidence="2">The sequence shown here is derived from an EMBL/GenBank/DDBJ whole genome shotgun (WGS) entry which is preliminary data.</text>
</comment>
<organism evidence="2 3">
    <name type="scientific">Roseiarcus fermentans</name>
    <dbReference type="NCBI Taxonomy" id="1473586"/>
    <lineage>
        <taxon>Bacteria</taxon>
        <taxon>Pseudomonadati</taxon>
        <taxon>Pseudomonadota</taxon>
        <taxon>Alphaproteobacteria</taxon>
        <taxon>Hyphomicrobiales</taxon>
        <taxon>Roseiarcaceae</taxon>
        <taxon>Roseiarcus</taxon>
    </lineage>
</organism>
<gene>
    <name evidence="2" type="ORF">DFR50_1055</name>
</gene>
<dbReference type="Proteomes" id="UP000253529">
    <property type="component" value="Unassembled WGS sequence"/>
</dbReference>
<name>A0A366FNT9_9HYPH</name>
<dbReference type="AlphaFoldDB" id="A0A366FNT9"/>
<evidence type="ECO:0000313" key="2">
    <source>
        <dbReference type="EMBL" id="RBP16364.1"/>
    </source>
</evidence>
<dbReference type="EMBL" id="QNRK01000005">
    <property type="protein sequence ID" value="RBP16364.1"/>
    <property type="molecule type" value="Genomic_DNA"/>
</dbReference>
<sequence>MGFVVRTIFWLGLVYSQMPLDFGSLVSDGSAGLMGANPLADCVRGATDACRHRIADLHKALDAAVALGLIDPGAAAVGPAVASDARPSRRLEPGRSN</sequence>
<proteinExistence type="predicted"/>
<accession>A0A366FNT9</accession>